<dbReference type="Proteomes" id="UP000015103">
    <property type="component" value="Unassembled WGS sequence"/>
</dbReference>
<protein>
    <submittedName>
        <fullName evidence="1">Uncharacterized protein</fullName>
    </submittedName>
</protein>
<name>T1IDQ9_RHOPR</name>
<keyword evidence="2" id="KW-1185">Reference proteome</keyword>
<proteinExistence type="predicted"/>
<sequence>MLVASDQRDRRAASKESHAHSESLVAFLLSTRHYGGIISIRKFFLEKLAFMAAYMQELCVHDINRTRHGHGVFHHLYQQLRQHPARFNIQPPVQDFLQKKTQDTTPSLTNQTMHTWN</sequence>
<accession>T1IDQ9</accession>
<evidence type="ECO:0000313" key="2">
    <source>
        <dbReference type="Proteomes" id="UP000015103"/>
    </source>
</evidence>
<dbReference type="EnsemblMetazoa" id="RPRC014429-RA">
    <property type="protein sequence ID" value="RPRC014429-PA"/>
    <property type="gene ID" value="RPRC014429"/>
</dbReference>
<evidence type="ECO:0000313" key="1">
    <source>
        <dbReference type="EnsemblMetazoa" id="RPRC014429-PA"/>
    </source>
</evidence>
<dbReference type="InParanoid" id="T1IDQ9"/>
<organism evidence="1 2">
    <name type="scientific">Rhodnius prolixus</name>
    <name type="common">Triatomid bug</name>
    <dbReference type="NCBI Taxonomy" id="13249"/>
    <lineage>
        <taxon>Eukaryota</taxon>
        <taxon>Metazoa</taxon>
        <taxon>Ecdysozoa</taxon>
        <taxon>Arthropoda</taxon>
        <taxon>Hexapoda</taxon>
        <taxon>Insecta</taxon>
        <taxon>Pterygota</taxon>
        <taxon>Neoptera</taxon>
        <taxon>Paraneoptera</taxon>
        <taxon>Hemiptera</taxon>
        <taxon>Heteroptera</taxon>
        <taxon>Panheteroptera</taxon>
        <taxon>Cimicomorpha</taxon>
        <taxon>Reduviidae</taxon>
        <taxon>Triatominae</taxon>
        <taxon>Rhodnius</taxon>
    </lineage>
</organism>
<dbReference type="EMBL" id="ACPB03005388">
    <property type="status" value="NOT_ANNOTATED_CDS"/>
    <property type="molecule type" value="Genomic_DNA"/>
</dbReference>
<reference evidence="1" key="1">
    <citation type="submission" date="2015-05" db="UniProtKB">
        <authorList>
            <consortium name="EnsemblMetazoa"/>
        </authorList>
    </citation>
    <scope>IDENTIFICATION</scope>
</reference>
<dbReference type="EMBL" id="ACPB03005387">
    <property type="status" value="NOT_ANNOTATED_CDS"/>
    <property type="molecule type" value="Genomic_DNA"/>
</dbReference>
<dbReference type="HOGENOM" id="CLU_2087816_0_0_1"/>
<dbReference type="AlphaFoldDB" id="T1IDQ9"/>
<dbReference type="VEuPathDB" id="VectorBase:RPRC014429"/>